<protein>
    <submittedName>
        <fullName evidence="2">Uncharacterized protein</fullName>
    </submittedName>
</protein>
<evidence type="ECO:0000313" key="2">
    <source>
        <dbReference type="EMBL" id="MDR7295471.1"/>
    </source>
</evidence>
<gene>
    <name evidence="2" type="ORF">J2X16_000792</name>
</gene>
<keyword evidence="3" id="KW-1185">Reference proteome</keyword>
<reference evidence="2 3" key="1">
    <citation type="submission" date="2023-07" db="EMBL/GenBank/DDBJ databases">
        <title>Sorghum-associated microbial communities from plants grown in Nebraska, USA.</title>
        <authorList>
            <person name="Schachtman D."/>
        </authorList>
    </citation>
    <scope>NUCLEOTIDE SEQUENCE [LARGE SCALE GENOMIC DNA]</scope>
    <source>
        <strain evidence="2 3">BE310</strain>
    </source>
</reference>
<keyword evidence="1" id="KW-1133">Transmembrane helix</keyword>
<organism evidence="2 3">
    <name type="scientific">Pelomonas aquatica</name>
    <dbReference type="NCBI Taxonomy" id="431058"/>
    <lineage>
        <taxon>Bacteria</taxon>
        <taxon>Pseudomonadati</taxon>
        <taxon>Pseudomonadota</taxon>
        <taxon>Betaproteobacteria</taxon>
        <taxon>Burkholderiales</taxon>
        <taxon>Sphaerotilaceae</taxon>
        <taxon>Roseateles</taxon>
    </lineage>
</organism>
<name>A0ABU1Z624_9BURK</name>
<comment type="caution">
    <text evidence="2">The sequence shown here is derived from an EMBL/GenBank/DDBJ whole genome shotgun (WGS) entry which is preliminary data.</text>
</comment>
<dbReference type="EMBL" id="JAVDXQ010000001">
    <property type="protein sequence ID" value="MDR7295471.1"/>
    <property type="molecule type" value="Genomic_DNA"/>
</dbReference>
<dbReference type="RefSeq" id="WP_310341905.1">
    <property type="nucleotide sequence ID" value="NZ_JAVDXQ010000001.1"/>
</dbReference>
<dbReference type="Proteomes" id="UP001180536">
    <property type="component" value="Unassembled WGS sequence"/>
</dbReference>
<accession>A0ABU1Z624</accession>
<evidence type="ECO:0000313" key="3">
    <source>
        <dbReference type="Proteomes" id="UP001180536"/>
    </source>
</evidence>
<keyword evidence="1" id="KW-0812">Transmembrane</keyword>
<sequence>MLAALGLVAVATVAYLITALMPPPDLLPLRTKFWELLVGAVSAFGTLQLLSSPFALDAMVSGALIEPSNSARS</sequence>
<evidence type="ECO:0000256" key="1">
    <source>
        <dbReference type="SAM" id="Phobius"/>
    </source>
</evidence>
<proteinExistence type="predicted"/>
<feature type="transmembrane region" description="Helical" evidence="1">
    <location>
        <begin position="43"/>
        <end position="65"/>
    </location>
</feature>
<keyword evidence="1" id="KW-0472">Membrane</keyword>